<keyword evidence="1" id="KW-0732">Signal</keyword>
<keyword evidence="3" id="KW-1185">Reference proteome</keyword>
<feature type="chain" id="PRO_5039226574" evidence="1">
    <location>
        <begin position="21"/>
        <end position="52"/>
    </location>
</feature>
<accession>A0A9D4DH39</accession>
<comment type="caution">
    <text evidence="2">The sequence shown here is derived from an EMBL/GenBank/DDBJ whole genome shotgun (WGS) entry which is preliminary data.</text>
</comment>
<feature type="signal peptide" evidence="1">
    <location>
        <begin position="1"/>
        <end position="20"/>
    </location>
</feature>
<reference evidence="2" key="1">
    <citation type="journal article" date="2019" name="bioRxiv">
        <title>The Genome of the Zebra Mussel, Dreissena polymorpha: A Resource for Invasive Species Research.</title>
        <authorList>
            <person name="McCartney M.A."/>
            <person name="Auch B."/>
            <person name="Kono T."/>
            <person name="Mallez S."/>
            <person name="Zhang Y."/>
            <person name="Obille A."/>
            <person name="Becker A."/>
            <person name="Abrahante J.E."/>
            <person name="Garbe J."/>
            <person name="Badalamenti J.P."/>
            <person name="Herman A."/>
            <person name="Mangelson H."/>
            <person name="Liachko I."/>
            <person name="Sullivan S."/>
            <person name="Sone E.D."/>
            <person name="Koren S."/>
            <person name="Silverstein K.A.T."/>
            <person name="Beckman K.B."/>
            <person name="Gohl D.M."/>
        </authorList>
    </citation>
    <scope>NUCLEOTIDE SEQUENCE</scope>
    <source>
        <strain evidence="2">Duluth1</strain>
        <tissue evidence="2">Whole animal</tissue>
    </source>
</reference>
<dbReference type="Proteomes" id="UP000828390">
    <property type="component" value="Unassembled WGS sequence"/>
</dbReference>
<protein>
    <submittedName>
        <fullName evidence="2">Uncharacterized protein</fullName>
    </submittedName>
</protein>
<evidence type="ECO:0000256" key="1">
    <source>
        <dbReference type="SAM" id="SignalP"/>
    </source>
</evidence>
<reference evidence="2" key="2">
    <citation type="submission" date="2020-11" db="EMBL/GenBank/DDBJ databases">
        <authorList>
            <person name="McCartney M.A."/>
            <person name="Auch B."/>
            <person name="Kono T."/>
            <person name="Mallez S."/>
            <person name="Becker A."/>
            <person name="Gohl D.M."/>
            <person name="Silverstein K.A.T."/>
            <person name="Koren S."/>
            <person name="Bechman K.B."/>
            <person name="Herman A."/>
            <person name="Abrahante J.E."/>
            <person name="Garbe J."/>
        </authorList>
    </citation>
    <scope>NUCLEOTIDE SEQUENCE</scope>
    <source>
        <strain evidence="2">Duluth1</strain>
        <tissue evidence="2">Whole animal</tissue>
    </source>
</reference>
<gene>
    <name evidence="2" type="ORF">DPMN_183273</name>
</gene>
<organism evidence="2 3">
    <name type="scientific">Dreissena polymorpha</name>
    <name type="common">Zebra mussel</name>
    <name type="synonym">Mytilus polymorpha</name>
    <dbReference type="NCBI Taxonomy" id="45954"/>
    <lineage>
        <taxon>Eukaryota</taxon>
        <taxon>Metazoa</taxon>
        <taxon>Spiralia</taxon>
        <taxon>Lophotrochozoa</taxon>
        <taxon>Mollusca</taxon>
        <taxon>Bivalvia</taxon>
        <taxon>Autobranchia</taxon>
        <taxon>Heteroconchia</taxon>
        <taxon>Euheterodonta</taxon>
        <taxon>Imparidentia</taxon>
        <taxon>Neoheterodontei</taxon>
        <taxon>Myida</taxon>
        <taxon>Dreissenoidea</taxon>
        <taxon>Dreissenidae</taxon>
        <taxon>Dreissena</taxon>
    </lineage>
</organism>
<evidence type="ECO:0000313" key="3">
    <source>
        <dbReference type="Proteomes" id="UP000828390"/>
    </source>
</evidence>
<dbReference type="EMBL" id="JAIWYP010000010">
    <property type="protein sequence ID" value="KAH3748818.1"/>
    <property type="molecule type" value="Genomic_DNA"/>
</dbReference>
<evidence type="ECO:0000313" key="2">
    <source>
        <dbReference type="EMBL" id="KAH3748818.1"/>
    </source>
</evidence>
<dbReference type="AlphaFoldDB" id="A0A9D4DH39"/>
<proteinExistence type="predicted"/>
<name>A0A9D4DH39_DREPO</name>
<sequence length="52" mass="5982">MSGKTRLFILCMLLGKLVEQQRSNKMLEEGMALMDKALRLAMTPDQLRMRIA</sequence>